<gene>
    <name evidence="1" type="ORF">FRZ03_25610</name>
</gene>
<evidence type="ECO:0008006" key="3">
    <source>
        <dbReference type="Google" id="ProtNLM"/>
    </source>
</evidence>
<reference evidence="1" key="1">
    <citation type="journal article" date="2019" name="Microbiol. Resour. Announc.">
        <title>Draft Genomic Sequences of Streptomyces misionensis and Streptomyces albidoflavus, bacteria applied for phytopathogen biocontrol.</title>
        <authorList>
            <person name="Pylro V."/>
            <person name="Dias A."/>
            <person name="Andreote F."/>
            <person name="Varani A."/>
            <person name="Andreote C."/>
            <person name="Bernardo E."/>
            <person name="Martins T."/>
        </authorList>
    </citation>
    <scope>NUCLEOTIDE SEQUENCE [LARGE SCALE GENOMIC DNA]</scope>
    <source>
        <strain evidence="1">66</strain>
    </source>
</reference>
<comment type="caution">
    <text evidence="1">The sequence shown here is derived from an EMBL/GenBank/DDBJ whole genome shotgun (WGS) entry which is preliminary data.</text>
</comment>
<dbReference type="Proteomes" id="UP000320481">
    <property type="component" value="Unassembled WGS sequence"/>
</dbReference>
<evidence type="ECO:0000313" key="1">
    <source>
        <dbReference type="EMBL" id="TWV36438.1"/>
    </source>
</evidence>
<sequence length="83" mass="9445">MREWWFTLYPEARPTAEQSDRFCGSDVLASGEIGWEQDPNGVCFPCTVAAPSLEDAVTWAAHRLRQETGVHIARVEIEMKMFD</sequence>
<proteinExistence type="predicted"/>
<organism evidence="1 2">
    <name type="scientific">Streptomyces misionensis</name>
    <dbReference type="NCBI Taxonomy" id="67331"/>
    <lineage>
        <taxon>Bacteria</taxon>
        <taxon>Bacillati</taxon>
        <taxon>Actinomycetota</taxon>
        <taxon>Actinomycetes</taxon>
        <taxon>Kitasatosporales</taxon>
        <taxon>Streptomycetaceae</taxon>
        <taxon>Streptomyces</taxon>
    </lineage>
</organism>
<keyword evidence="2" id="KW-1185">Reference proteome</keyword>
<dbReference type="AlphaFoldDB" id="A0A5C6J4J1"/>
<dbReference type="EMBL" id="VOGW01000154">
    <property type="protein sequence ID" value="TWV36438.1"/>
    <property type="molecule type" value="Genomic_DNA"/>
</dbReference>
<name>A0A5C6J4J1_9ACTN</name>
<protein>
    <recommendedName>
        <fullName evidence="3">YCII-related domain-containing protein</fullName>
    </recommendedName>
</protein>
<accession>A0A5C6J4J1</accession>
<evidence type="ECO:0000313" key="2">
    <source>
        <dbReference type="Proteomes" id="UP000320481"/>
    </source>
</evidence>
<dbReference type="RefSeq" id="WP_146467493.1">
    <property type="nucleotide sequence ID" value="NZ_VOGW01000154.1"/>
</dbReference>